<sequence>MKDRDRPDRDGERNRPDWSDRFGPKRPGADRPDIDRKENDRPRGNRPDGDRQVDNSRQVRPNFDWRSRAQQDPEFRKRLEEVQRRGSLDRNKIRDELVGVDRRHRDHDGHRDRHHDGKWDKNWDGRWDKHDRHHVPNDWYRHAHNIRNNSWRHFHYGWNNHWRPNNRYLNNWYFTTYWPRPGYWWSWGSPYRLSNWGFWGNFTRTPVYYDYGSSIVYDTQYIYVQEEPVATREQYALEAIALANEGRKQLQSRPPVQGNGSPDDWLPLGVFVLTETETGEGNIYLQLAVDKDGLIGGTYYNAQSGTSLPIWGKVDPESQRAAWTIGETSTTVMETGIYNLSQEAASVLVHYGVQRDETWMLVRLPEDQAGEAANALP</sequence>
<gene>
    <name evidence="2" type="ORF">C5Y93_09955</name>
</gene>
<proteinExistence type="predicted"/>
<organism evidence="2 3">
    <name type="scientific">Blastopirellula marina</name>
    <dbReference type="NCBI Taxonomy" id="124"/>
    <lineage>
        <taxon>Bacteria</taxon>
        <taxon>Pseudomonadati</taxon>
        <taxon>Planctomycetota</taxon>
        <taxon>Planctomycetia</taxon>
        <taxon>Pirellulales</taxon>
        <taxon>Pirellulaceae</taxon>
        <taxon>Blastopirellula</taxon>
    </lineage>
</organism>
<dbReference type="OrthoDB" id="282085at2"/>
<accession>A0A2S8GPE3</accession>
<name>A0A2S8GPE3_9BACT</name>
<evidence type="ECO:0000256" key="1">
    <source>
        <dbReference type="SAM" id="MobiDB-lite"/>
    </source>
</evidence>
<dbReference type="EMBL" id="PUHZ01000010">
    <property type="protein sequence ID" value="PQO46298.1"/>
    <property type="molecule type" value="Genomic_DNA"/>
</dbReference>
<evidence type="ECO:0000313" key="2">
    <source>
        <dbReference type="EMBL" id="PQO46298.1"/>
    </source>
</evidence>
<dbReference type="Proteomes" id="UP000237819">
    <property type="component" value="Unassembled WGS sequence"/>
</dbReference>
<reference evidence="2 3" key="1">
    <citation type="submission" date="2018-02" db="EMBL/GenBank/DDBJ databases">
        <title>Comparative genomes isolates from brazilian mangrove.</title>
        <authorList>
            <person name="Araujo J.E."/>
            <person name="Taketani R.G."/>
            <person name="Silva M.C.P."/>
            <person name="Loureco M.V."/>
            <person name="Andreote F.D."/>
        </authorList>
    </citation>
    <scope>NUCLEOTIDE SEQUENCE [LARGE SCALE GENOMIC DNA]</scope>
    <source>
        <strain evidence="2 3">Nap-Phe MGV</strain>
    </source>
</reference>
<feature type="compositionally biased region" description="Basic and acidic residues" evidence="1">
    <location>
        <begin position="1"/>
        <end position="54"/>
    </location>
</feature>
<feature type="region of interest" description="Disordered" evidence="1">
    <location>
        <begin position="1"/>
        <end position="71"/>
    </location>
</feature>
<evidence type="ECO:0008006" key="4">
    <source>
        <dbReference type="Google" id="ProtNLM"/>
    </source>
</evidence>
<protein>
    <recommendedName>
        <fullName evidence="4">Mu-protocadherin-putative cell-suface protein</fullName>
    </recommendedName>
</protein>
<comment type="caution">
    <text evidence="2">The sequence shown here is derived from an EMBL/GenBank/DDBJ whole genome shotgun (WGS) entry which is preliminary data.</text>
</comment>
<dbReference type="RefSeq" id="WP_105335270.1">
    <property type="nucleotide sequence ID" value="NZ_PUHZ01000010.1"/>
</dbReference>
<evidence type="ECO:0000313" key="3">
    <source>
        <dbReference type="Proteomes" id="UP000237819"/>
    </source>
</evidence>
<dbReference type="AlphaFoldDB" id="A0A2S8GPE3"/>